<evidence type="ECO:0000256" key="4">
    <source>
        <dbReference type="ARBA" id="ARBA00022982"/>
    </source>
</evidence>
<keyword evidence="4" id="KW-0249">Electron transport</keyword>
<protein>
    <submittedName>
        <fullName evidence="8">Sulfite reduction-associated complex DsrMKJOP protein DsrK</fullName>
    </submittedName>
</protein>
<dbReference type="PROSITE" id="PS51379">
    <property type="entry name" value="4FE4S_FER_2"/>
    <property type="match status" value="2"/>
</dbReference>
<dbReference type="KEGG" id="ccai:NAS2_0917"/>
<dbReference type="GO" id="GO:0051539">
    <property type="term" value="F:4 iron, 4 sulfur cluster binding"/>
    <property type="evidence" value="ECO:0007669"/>
    <property type="project" value="UniProtKB-KW"/>
</dbReference>
<dbReference type="Pfam" id="PF13183">
    <property type="entry name" value="Fer4_8"/>
    <property type="match status" value="1"/>
</dbReference>
<dbReference type="InterPro" id="IPR017896">
    <property type="entry name" value="4Fe4S_Fe-S-bd"/>
</dbReference>
<dbReference type="Pfam" id="PF02754">
    <property type="entry name" value="CCG"/>
    <property type="match status" value="1"/>
</dbReference>
<evidence type="ECO:0000256" key="6">
    <source>
        <dbReference type="ARBA" id="ARBA00023014"/>
    </source>
</evidence>
<sequence length="407" mass="43931">MILDLYRSERNVRLALDLCTECGACLTRCPTYTSTGDPLNSPIGRISIARSMLRGSASDDEAYRYAWLCLTCGACSTACPFGLDVPGVSRALRAALLESGRVPSFVSSRALEQLETSRGRGFDGASLEALMHGITSEIAAEKGLEAHPKVDERADVLLVVPSDDLVLNVETLKGYISVLHELGADFSLSSRAVAENYGLFLHPSLMRDLADSILAAADELGASTVVIGECGNAWRVAAGYLSAKLRGSGVEVRHVFHVVADALRSGELELDPDANGDLVYEYQDPCQYSRGGRLVREPREILRNAVRRYVEPSLGGQRTVCCGAGGGNLAPELLPLTTDYSELWYEMALSDGADVVVRPCAICKSHMSRAVQVLNSKHGRNISISGLMELVYRALVPREGRRGGFHP</sequence>
<dbReference type="GO" id="GO:0016491">
    <property type="term" value="F:oxidoreductase activity"/>
    <property type="evidence" value="ECO:0007669"/>
    <property type="project" value="UniProtKB-ARBA"/>
</dbReference>
<dbReference type="SUPFAM" id="SSF46548">
    <property type="entry name" value="alpha-helical ferredoxin"/>
    <property type="match status" value="1"/>
</dbReference>
<dbReference type="PANTHER" id="PTHR43551">
    <property type="entry name" value="FUMARATE REDUCTASE IRON-SULFUR SUBUNIT"/>
    <property type="match status" value="1"/>
</dbReference>
<evidence type="ECO:0000259" key="7">
    <source>
        <dbReference type="PROSITE" id="PS51379"/>
    </source>
</evidence>
<reference evidence="8 9" key="1">
    <citation type="journal article" date="2019" name="ISME J.">
        <title>Isolation and characterization of a thermophilic sulfur- and iron-reducing thaumarchaeote from a terrestrial acidic hot spring.</title>
        <authorList>
            <person name="Kato S."/>
            <person name="Itoh T."/>
            <person name="Yuki M."/>
            <person name="Nagamori M."/>
            <person name="Ohnishi M."/>
            <person name="Uematsu K."/>
            <person name="Suzuki K."/>
            <person name="Takashina T."/>
            <person name="Ohkuma M."/>
        </authorList>
    </citation>
    <scope>NUCLEOTIDE SEQUENCE [LARGE SCALE GENOMIC DNA]</scope>
    <source>
        <strain evidence="8 9">NAS-02</strain>
    </source>
</reference>
<keyword evidence="6" id="KW-0411">Iron-sulfur</keyword>
<dbReference type="AlphaFoldDB" id="A0A4P2VCI4"/>
<keyword evidence="1" id="KW-0813">Transport</keyword>
<evidence type="ECO:0000313" key="9">
    <source>
        <dbReference type="Proteomes" id="UP000509448"/>
    </source>
</evidence>
<dbReference type="Gene3D" id="1.10.1060.10">
    <property type="entry name" value="Alpha-helical ferredoxin"/>
    <property type="match status" value="1"/>
</dbReference>
<keyword evidence="5" id="KW-0408">Iron</keyword>
<dbReference type="InterPro" id="IPR004017">
    <property type="entry name" value="Cys_rich_dom"/>
</dbReference>
<dbReference type="InterPro" id="IPR009051">
    <property type="entry name" value="Helical_ferredxn"/>
</dbReference>
<accession>A0A4P2VCI4</accession>
<dbReference type="PANTHER" id="PTHR43551:SF1">
    <property type="entry name" value="HETERODISULFIDE REDUCTASE"/>
    <property type="match status" value="1"/>
</dbReference>
<evidence type="ECO:0000313" key="8">
    <source>
        <dbReference type="EMBL" id="BBE42306.1"/>
    </source>
</evidence>
<evidence type="ECO:0000256" key="1">
    <source>
        <dbReference type="ARBA" id="ARBA00022448"/>
    </source>
</evidence>
<keyword evidence="9" id="KW-1185">Reference proteome</keyword>
<evidence type="ECO:0000256" key="2">
    <source>
        <dbReference type="ARBA" id="ARBA00022485"/>
    </source>
</evidence>
<dbReference type="EMBL" id="AP018732">
    <property type="protein sequence ID" value="BBE42306.1"/>
    <property type="molecule type" value="Genomic_DNA"/>
</dbReference>
<feature type="domain" description="4Fe-4S ferredoxin-type" evidence="7">
    <location>
        <begin position="59"/>
        <end position="91"/>
    </location>
</feature>
<dbReference type="Proteomes" id="UP000509448">
    <property type="component" value="Chromosome"/>
</dbReference>
<evidence type="ECO:0000256" key="5">
    <source>
        <dbReference type="ARBA" id="ARBA00023004"/>
    </source>
</evidence>
<name>A0A4P2VCI4_9ARCH</name>
<gene>
    <name evidence="8" type="ORF">NAS2_0917</name>
</gene>
<keyword evidence="2" id="KW-0004">4Fe-4S</keyword>
<proteinExistence type="predicted"/>
<organism evidence="8 9">
    <name type="scientific">Conexivisphaera calida</name>
    <dbReference type="NCBI Taxonomy" id="1874277"/>
    <lineage>
        <taxon>Archaea</taxon>
        <taxon>Nitrososphaerota</taxon>
        <taxon>Conexivisphaeria</taxon>
        <taxon>Conexivisphaerales</taxon>
        <taxon>Conexivisphaeraceae</taxon>
        <taxon>Conexivisphaera</taxon>
    </lineage>
</organism>
<keyword evidence="3" id="KW-0479">Metal-binding</keyword>
<evidence type="ECO:0000256" key="3">
    <source>
        <dbReference type="ARBA" id="ARBA00022723"/>
    </source>
</evidence>
<dbReference type="InterPro" id="IPR017900">
    <property type="entry name" value="4Fe4S_Fe_S_CS"/>
</dbReference>
<dbReference type="GO" id="GO:0046872">
    <property type="term" value="F:metal ion binding"/>
    <property type="evidence" value="ECO:0007669"/>
    <property type="project" value="UniProtKB-KW"/>
</dbReference>
<dbReference type="PROSITE" id="PS00198">
    <property type="entry name" value="4FE4S_FER_1"/>
    <property type="match status" value="2"/>
</dbReference>
<feature type="domain" description="4Fe-4S ferredoxin-type" evidence="7">
    <location>
        <begin position="10"/>
        <end position="39"/>
    </location>
</feature>